<feature type="region of interest" description="Disordered" evidence="9">
    <location>
        <begin position="88"/>
        <end position="158"/>
    </location>
</feature>
<dbReference type="Pfam" id="PF03169">
    <property type="entry name" value="OPT"/>
    <property type="match status" value="1"/>
</dbReference>
<feature type="compositionally biased region" description="Basic residues" evidence="9">
    <location>
        <begin position="673"/>
        <end position="682"/>
    </location>
</feature>
<reference evidence="11" key="1">
    <citation type="journal article" date="2012" name="Proc. Natl. Acad. Sci. U.S.A.">
        <title>Genome sequence of the button mushroom Agaricus bisporus reveals mechanisms governing adaptation to a humic-rich ecological niche.</title>
        <authorList>
            <person name="Morin E."/>
            <person name="Kohler A."/>
            <person name="Baker A.R."/>
            <person name="Foulongne-Oriol M."/>
            <person name="Lombard V."/>
            <person name="Nagy L.G."/>
            <person name="Ohm R.A."/>
            <person name="Patyshakuliyeva A."/>
            <person name="Brun A."/>
            <person name="Aerts A.L."/>
            <person name="Bailey A.M."/>
            <person name="Billette C."/>
            <person name="Coutinho P.M."/>
            <person name="Deakin G."/>
            <person name="Doddapaneni H."/>
            <person name="Floudas D."/>
            <person name="Grimwood J."/>
            <person name="Hilden K."/>
            <person name="Kuees U."/>
            <person name="LaButti K.M."/>
            <person name="Lapidus A."/>
            <person name="Lindquist E.A."/>
            <person name="Lucas S.M."/>
            <person name="Murat C."/>
            <person name="Riley R.W."/>
            <person name="Salamov A.A."/>
            <person name="Schmutz J."/>
            <person name="Subramanian V."/>
            <person name="Woesten H.A.B."/>
            <person name="Xu J."/>
            <person name="Eastwood D.C."/>
            <person name="Foster G.D."/>
            <person name="Sonnenberg A.S."/>
            <person name="Cullen D."/>
            <person name="de Vries R.P."/>
            <person name="Lundell T."/>
            <person name="Hibbett D.S."/>
            <person name="Henrissat B."/>
            <person name="Burton K.S."/>
            <person name="Kerrigan R.W."/>
            <person name="Challen M.P."/>
            <person name="Grigoriev I.V."/>
            <person name="Martin F."/>
        </authorList>
    </citation>
    <scope>NUCLEOTIDE SEQUENCE [LARGE SCALE GENOMIC DNA]</scope>
    <source>
        <strain evidence="11">JB137-S8 / ATCC MYA-4627 / FGSC 10392</strain>
    </source>
</reference>
<evidence type="ECO:0000256" key="5">
    <source>
        <dbReference type="ARBA" id="ARBA00022856"/>
    </source>
</evidence>
<dbReference type="eggNOG" id="KOG2262">
    <property type="taxonomic scope" value="Eukaryota"/>
</dbReference>
<accession>K5VNE3</accession>
<organism evidence="10 11">
    <name type="scientific">Agaricus bisporus var. burnettii (strain JB137-S8 / ATCC MYA-4627 / FGSC 10392)</name>
    <name type="common">White button mushroom</name>
    <dbReference type="NCBI Taxonomy" id="597362"/>
    <lineage>
        <taxon>Eukaryota</taxon>
        <taxon>Fungi</taxon>
        <taxon>Dikarya</taxon>
        <taxon>Basidiomycota</taxon>
        <taxon>Agaricomycotina</taxon>
        <taxon>Agaricomycetes</taxon>
        <taxon>Agaricomycetidae</taxon>
        <taxon>Agaricales</taxon>
        <taxon>Agaricineae</taxon>
        <taxon>Agaricaceae</taxon>
        <taxon>Agaricus</taxon>
    </lineage>
</organism>
<keyword evidence="3" id="KW-0813">Transport</keyword>
<dbReference type="InParanoid" id="K5VNE3"/>
<feature type="compositionally biased region" description="Polar residues" evidence="9">
    <location>
        <begin position="646"/>
        <end position="656"/>
    </location>
</feature>
<feature type="compositionally biased region" description="Basic and acidic residues" evidence="9">
    <location>
        <begin position="424"/>
        <end position="479"/>
    </location>
</feature>
<dbReference type="Proteomes" id="UP000008493">
    <property type="component" value="Unassembled WGS sequence"/>
</dbReference>
<dbReference type="GO" id="GO:0035673">
    <property type="term" value="F:oligopeptide transmembrane transporter activity"/>
    <property type="evidence" value="ECO:0007669"/>
    <property type="project" value="InterPro"/>
</dbReference>
<evidence type="ECO:0000256" key="1">
    <source>
        <dbReference type="ARBA" id="ARBA00004141"/>
    </source>
</evidence>
<feature type="compositionally biased region" description="Polar residues" evidence="9">
    <location>
        <begin position="141"/>
        <end position="156"/>
    </location>
</feature>
<gene>
    <name evidence="10" type="ORF">AGABI1DRAFT_131702</name>
</gene>
<evidence type="ECO:0000256" key="2">
    <source>
        <dbReference type="ARBA" id="ARBA00008807"/>
    </source>
</evidence>
<evidence type="ECO:0000256" key="8">
    <source>
        <dbReference type="ARBA" id="ARBA00023136"/>
    </source>
</evidence>
<dbReference type="KEGG" id="abp:AGABI1DRAFT131702"/>
<feature type="region of interest" description="Disordered" evidence="9">
    <location>
        <begin position="368"/>
        <end position="570"/>
    </location>
</feature>
<evidence type="ECO:0000313" key="10">
    <source>
        <dbReference type="EMBL" id="EKM75984.1"/>
    </source>
</evidence>
<dbReference type="GO" id="GO:0015031">
    <property type="term" value="P:protein transport"/>
    <property type="evidence" value="ECO:0007669"/>
    <property type="project" value="UniProtKB-KW"/>
</dbReference>
<feature type="region of interest" description="Disordered" evidence="9">
    <location>
        <begin position="638"/>
        <end position="682"/>
    </location>
</feature>
<dbReference type="RefSeq" id="XP_007333361.1">
    <property type="nucleotide sequence ID" value="XM_007333299.1"/>
</dbReference>
<feature type="compositionally biased region" description="Acidic residues" evidence="9">
    <location>
        <begin position="403"/>
        <end position="423"/>
    </location>
</feature>
<dbReference type="HOGENOM" id="CLU_320531_0_0_1"/>
<evidence type="ECO:0000256" key="9">
    <source>
        <dbReference type="SAM" id="MobiDB-lite"/>
    </source>
</evidence>
<protein>
    <submittedName>
        <fullName evidence="10">Uncharacterized protein</fullName>
    </submittedName>
</protein>
<feature type="region of interest" description="Disordered" evidence="9">
    <location>
        <begin position="220"/>
        <end position="246"/>
    </location>
</feature>
<proteinExistence type="inferred from homology"/>
<keyword evidence="4" id="KW-0812">Transmembrane</keyword>
<feature type="compositionally biased region" description="Low complexity" evidence="9">
    <location>
        <begin position="541"/>
        <end position="552"/>
    </location>
</feature>
<feature type="compositionally biased region" description="Polar residues" evidence="9">
    <location>
        <begin position="90"/>
        <end position="106"/>
    </location>
</feature>
<dbReference type="InterPro" id="IPR004813">
    <property type="entry name" value="OPT"/>
</dbReference>
<keyword evidence="7" id="KW-1133">Transmembrane helix</keyword>
<dbReference type="PANTHER" id="PTHR22601">
    <property type="entry name" value="ISP4 LIKE PROTEIN"/>
    <property type="match status" value="1"/>
</dbReference>
<feature type="compositionally biased region" description="Polar residues" evidence="9">
    <location>
        <begin position="498"/>
        <end position="521"/>
    </location>
</feature>
<evidence type="ECO:0000256" key="4">
    <source>
        <dbReference type="ARBA" id="ARBA00022692"/>
    </source>
</evidence>
<name>K5VNE3_AGABU</name>
<sequence>MNAPLDFRSPLYHPRQAALHPISIAELAKQLQVPRSLCILAKKQEGQLSHAARTKGQDTKKPNYSIVFGIPGILKTLSLAMTKLKIQPAASPNTDSSRYLSTQNYTDRAPPQSPPSTDSYHQHHDDPYRMTRLDSRADSVASPTSPSHQARASVPSSVDDIEHVHLPGEKASVGPDTDIESLALRSHHHGRQGKIRHGNQNPAPYSHGRLARANGMGTDGTHGTGTASIGPSVDDSEIGTSREGSIKSEYFGTIEEEDSPFPEVQASVSNVGDPDMPAMTLRMWFVGNSVFNINCLEHLFQLPFTGSCRRAYRTTPDLLSHWQVSCFRPPTHLSSTCNNIPTSLDHSYYPPSRALACIRIFSQSRHMEHQGTRAGAHHGQRRRRSSMRSERHRRVYSILRTLDEEDDDEGMDDAGKEDEDEVAEAERDHHPRIDEVDYAYDRVDPIDPEREREDGSGKHVDEEHEVDHEDHHQMRKHENLNVGRPRTPEPSFGLREQPASSNEITVDTKSPSLSINSNGTTPVGELERMVREEKEEEELEIVVAEPEPVVAENSQNEDGDERKSLTSSFTEFKKSFDGQWNEVKEEWREERERLGRAREEWESKSKALDVNLEKKTELMRLQERVAMKHQQQFTSGEMIESDLVTLPSTRSQTSASPGEEEEDAAPGLNSKGDRRRRMRKSGSQRGINVIRRNLDHDMMNDEEAALSDGATLALGGITGLPFRRLSVFSFVCWAAPSNVGPANQLFVGLEVHIFLGFVLFYWTRNQPQYYRANHPGTLLLGNPFANMVFKAYPVQTLAEAIGFVQDLKLGHYAKVPPRAAFLVQFVATSLAAFIQPSQLVRPHNQVFFTASAVWGLIGYYLNGDLCIFWKPGALEEAEFEDEGGKGGALDCGIIFSAYVESFDAR</sequence>
<evidence type="ECO:0000256" key="6">
    <source>
        <dbReference type="ARBA" id="ARBA00022927"/>
    </source>
</evidence>
<comment type="similarity">
    <text evidence="2">Belongs to the oligopeptide OPT transporter family.</text>
</comment>
<dbReference type="EMBL" id="JH971406">
    <property type="protein sequence ID" value="EKM75984.1"/>
    <property type="molecule type" value="Genomic_DNA"/>
</dbReference>
<keyword evidence="6" id="KW-0653">Protein transport</keyword>
<evidence type="ECO:0000313" key="11">
    <source>
        <dbReference type="Proteomes" id="UP000008493"/>
    </source>
</evidence>
<dbReference type="GeneID" id="18827500"/>
<keyword evidence="11" id="KW-1185">Reference proteome</keyword>
<evidence type="ECO:0000256" key="3">
    <source>
        <dbReference type="ARBA" id="ARBA00022448"/>
    </source>
</evidence>
<keyword evidence="8" id="KW-0472">Membrane</keyword>
<evidence type="ECO:0000256" key="7">
    <source>
        <dbReference type="ARBA" id="ARBA00022989"/>
    </source>
</evidence>
<comment type="subcellular location">
    <subcellularLocation>
        <location evidence="1">Membrane</location>
        <topology evidence="1">Multi-pass membrane protein</topology>
    </subcellularLocation>
</comment>
<feature type="compositionally biased region" description="Basic and acidic residues" evidence="9">
    <location>
        <begin position="120"/>
        <end position="137"/>
    </location>
</feature>
<dbReference type="GO" id="GO:0016020">
    <property type="term" value="C:membrane"/>
    <property type="evidence" value="ECO:0007669"/>
    <property type="project" value="UniProtKB-SubCell"/>
</dbReference>
<dbReference type="InterPro" id="IPR004648">
    <property type="entry name" value="Oligpept_transpt"/>
</dbReference>
<dbReference type="AlphaFoldDB" id="K5VNE3"/>
<feature type="compositionally biased region" description="Basic residues" evidence="9">
    <location>
        <begin position="375"/>
        <end position="395"/>
    </location>
</feature>
<keyword evidence="5" id="KW-0571">Peptide transport</keyword>